<proteinExistence type="predicted"/>
<dbReference type="Proteomes" id="UP000199205">
    <property type="component" value="Unassembled WGS sequence"/>
</dbReference>
<dbReference type="AlphaFoldDB" id="A0A1C3UFP0"/>
<dbReference type="EMBL" id="FMAF01000002">
    <property type="protein sequence ID" value="SCB14291.1"/>
    <property type="molecule type" value="Genomic_DNA"/>
</dbReference>
<reference evidence="1 2" key="1">
    <citation type="submission" date="2016-08" db="EMBL/GenBank/DDBJ databases">
        <authorList>
            <person name="Seilhamer J.J."/>
        </authorList>
    </citation>
    <scope>NUCLEOTIDE SEQUENCE [LARGE SCALE GENOMIC DNA]</scope>
    <source>
        <strain evidence="1 2">P1-7</strain>
    </source>
</reference>
<evidence type="ECO:0000313" key="2">
    <source>
        <dbReference type="Proteomes" id="UP000199205"/>
    </source>
</evidence>
<gene>
    <name evidence="1" type="ORF">GA0061101_102304</name>
</gene>
<evidence type="ECO:0000313" key="1">
    <source>
        <dbReference type="EMBL" id="SCB14291.1"/>
    </source>
</evidence>
<protein>
    <submittedName>
        <fullName evidence="1">Uncharacterized protein</fullName>
    </submittedName>
</protein>
<sequence length="81" mass="9415">MSVWLASHAGIFVEEQRARPTWSVLFLYAFQTENRLALFLEMLQLTTARARLHTCHEDRDTLTQVSQARFPIGPVIRMARL</sequence>
<accession>A0A1C3UFP0</accession>
<organism evidence="1 2">
    <name type="scientific">Rhizobium lusitanum</name>
    <dbReference type="NCBI Taxonomy" id="293958"/>
    <lineage>
        <taxon>Bacteria</taxon>
        <taxon>Pseudomonadati</taxon>
        <taxon>Pseudomonadota</taxon>
        <taxon>Alphaproteobacteria</taxon>
        <taxon>Hyphomicrobiales</taxon>
        <taxon>Rhizobiaceae</taxon>
        <taxon>Rhizobium/Agrobacterium group</taxon>
        <taxon>Rhizobium</taxon>
    </lineage>
</organism>
<name>A0A1C3UFP0_9HYPH</name>